<protein>
    <recommendedName>
        <fullName evidence="4">Response regulatory domain-containing protein</fullName>
    </recommendedName>
</protein>
<proteinExistence type="predicted"/>
<dbReference type="SUPFAM" id="SSF52172">
    <property type="entry name" value="CheY-like"/>
    <property type="match status" value="1"/>
</dbReference>
<dbReference type="InterPro" id="IPR001789">
    <property type="entry name" value="Sig_transdc_resp-reg_receiver"/>
</dbReference>
<dbReference type="Proteomes" id="UP000218542">
    <property type="component" value="Unassembled WGS sequence"/>
</dbReference>
<dbReference type="InterPro" id="IPR011006">
    <property type="entry name" value="CheY-like_superfamily"/>
</dbReference>
<dbReference type="SMART" id="SM00448">
    <property type="entry name" value="REC"/>
    <property type="match status" value="1"/>
</dbReference>
<gene>
    <name evidence="5" type="ORF">SCALIN_C01_0144</name>
</gene>
<evidence type="ECO:0000259" key="4">
    <source>
        <dbReference type="PROSITE" id="PS50110"/>
    </source>
</evidence>
<feature type="domain" description="Response regulatory" evidence="4">
    <location>
        <begin position="6"/>
        <end position="122"/>
    </location>
</feature>
<dbReference type="RefSeq" id="WP_162532086.1">
    <property type="nucleotide sequence ID" value="NZ_BAOS01000001.1"/>
</dbReference>
<organism evidence="5 6">
    <name type="scientific">Candidatus Scalindua japonica</name>
    <dbReference type="NCBI Taxonomy" id="1284222"/>
    <lineage>
        <taxon>Bacteria</taxon>
        <taxon>Pseudomonadati</taxon>
        <taxon>Planctomycetota</taxon>
        <taxon>Candidatus Brocadiia</taxon>
        <taxon>Candidatus Brocadiales</taxon>
        <taxon>Candidatus Scalinduaceae</taxon>
        <taxon>Candidatus Scalindua</taxon>
    </lineage>
</organism>
<evidence type="ECO:0000256" key="2">
    <source>
        <dbReference type="ARBA" id="ARBA00023012"/>
    </source>
</evidence>
<dbReference type="PANTHER" id="PTHR44591">
    <property type="entry name" value="STRESS RESPONSE REGULATOR PROTEIN 1"/>
    <property type="match status" value="1"/>
</dbReference>
<reference evidence="6" key="1">
    <citation type="journal article" date="2017" name="Environ. Microbiol. Rep.">
        <title>Genetic Diversity of Marine Anaerobic Ammonium-Oxidizing Bacteria as Revealed by Genomic and Proteomic Analyses of 'Candidatus Scalindua japonica'.</title>
        <authorList>
            <person name="Oshiki M."/>
            <person name="Mizuto K."/>
            <person name="Kimura Z."/>
            <person name="Kindaichi T."/>
            <person name="Satoh H."/>
            <person name="Okabe S."/>
        </authorList>
    </citation>
    <scope>NUCLEOTIDE SEQUENCE [LARGE SCALE GENOMIC DNA]</scope>
    <source>
        <strain evidence="6">husup-a2</strain>
    </source>
</reference>
<dbReference type="Gene3D" id="3.40.50.2300">
    <property type="match status" value="1"/>
</dbReference>
<keyword evidence="6" id="KW-1185">Reference proteome</keyword>
<dbReference type="PANTHER" id="PTHR44591:SF14">
    <property type="entry name" value="PROTEIN PILG"/>
    <property type="match status" value="1"/>
</dbReference>
<evidence type="ECO:0000256" key="1">
    <source>
        <dbReference type="ARBA" id="ARBA00022553"/>
    </source>
</evidence>
<dbReference type="InterPro" id="IPR050595">
    <property type="entry name" value="Bact_response_regulator"/>
</dbReference>
<evidence type="ECO:0000313" key="6">
    <source>
        <dbReference type="Proteomes" id="UP000218542"/>
    </source>
</evidence>
<keyword evidence="1 3" id="KW-0597">Phosphoprotein</keyword>
<dbReference type="EMBL" id="BAOS01000001">
    <property type="protein sequence ID" value="GAX59213.1"/>
    <property type="molecule type" value="Genomic_DNA"/>
</dbReference>
<dbReference type="GO" id="GO:0000160">
    <property type="term" value="P:phosphorelay signal transduction system"/>
    <property type="evidence" value="ECO:0007669"/>
    <property type="project" value="UniProtKB-KW"/>
</dbReference>
<dbReference type="PROSITE" id="PS50110">
    <property type="entry name" value="RESPONSE_REGULATORY"/>
    <property type="match status" value="1"/>
</dbReference>
<keyword evidence="2" id="KW-0902">Two-component regulatory system</keyword>
<dbReference type="Pfam" id="PF00072">
    <property type="entry name" value="Response_reg"/>
    <property type="match status" value="1"/>
</dbReference>
<evidence type="ECO:0000313" key="5">
    <source>
        <dbReference type="EMBL" id="GAX59213.1"/>
    </source>
</evidence>
<name>A0A286TTM4_9BACT</name>
<dbReference type="AlphaFoldDB" id="A0A286TTM4"/>
<evidence type="ECO:0000256" key="3">
    <source>
        <dbReference type="PROSITE-ProRule" id="PRU00169"/>
    </source>
</evidence>
<comment type="caution">
    <text evidence="5">The sequence shown here is derived from an EMBL/GenBank/DDBJ whole genome shotgun (WGS) entry which is preliminary data.</text>
</comment>
<sequence>MKINKTILVIDDDSHIRRVIELKLRKAGYEVIIAENGESGIQICNTRLPDAVITDVVMPKMDGKAVLRRTKELKKEYSFLTIIISCSIGFEEHHWIKDIPDTHFMEKPFSLNKVLDCVDQYFGIKR</sequence>
<accession>A0A286TTM4</accession>
<feature type="modified residue" description="4-aspartylphosphate" evidence="3">
    <location>
        <position position="55"/>
    </location>
</feature>